<comment type="caution">
    <text evidence="13">The sequence shown here is derived from an EMBL/GenBank/DDBJ whole genome shotgun (WGS) entry which is preliminary data.</text>
</comment>
<keyword evidence="6" id="KW-0547">Nucleotide-binding</keyword>
<dbReference type="EC" id="6.1.1.7" evidence="2"/>
<sequence length="292" mass="32786">MSAQEVAYVPAGRLTHRFQLFCEEKGIGFTTNPSVRPFDSTTLFCTAGMQQFKPLFADPAFTGTFANLQPCLRLGDLDEIGDGTHRLRFDMIGLFSFRRMTVGQAIDFWLAFLDGIGAWPDHVTIHPDRMDAWSPLYRGRVPIRPDPDCTWSDGAISGCCTEFYRDGVEIGNIVNPLGSCIDCGFGLDRLDMLVNGTPPPTPEQVLVDAIESIIASGYRPGGKAQGYVLRKLLRRLWALGGTLDHPEFRAEVARQQRLRSRYLRLKTRHPDQPPEWWFDTHGIDLAELEDAP</sequence>
<organism evidence="13 14">
    <name type="scientific">Inquilinus ginsengisoli</name>
    <dbReference type="NCBI Taxonomy" id="363840"/>
    <lineage>
        <taxon>Bacteria</taxon>
        <taxon>Pseudomonadati</taxon>
        <taxon>Pseudomonadota</taxon>
        <taxon>Alphaproteobacteria</taxon>
        <taxon>Rhodospirillales</taxon>
        <taxon>Rhodospirillaceae</taxon>
        <taxon>Inquilinus</taxon>
    </lineage>
</organism>
<dbReference type="InterPro" id="IPR018164">
    <property type="entry name" value="Ala-tRNA-synth_IIc_N"/>
</dbReference>
<evidence type="ECO:0000313" key="13">
    <source>
        <dbReference type="EMBL" id="MDR6290529.1"/>
    </source>
</evidence>
<evidence type="ECO:0000256" key="10">
    <source>
        <dbReference type="ARBA" id="ARBA00023146"/>
    </source>
</evidence>
<dbReference type="InterPro" id="IPR045864">
    <property type="entry name" value="aa-tRNA-synth_II/BPL/LPL"/>
</dbReference>
<evidence type="ECO:0000256" key="6">
    <source>
        <dbReference type="ARBA" id="ARBA00022741"/>
    </source>
</evidence>
<dbReference type="InterPro" id="IPR018165">
    <property type="entry name" value="Ala-tRNA-synth_IIc_core"/>
</dbReference>
<accession>A0ABU1JPI6</accession>
<evidence type="ECO:0000256" key="5">
    <source>
        <dbReference type="ARBA" id="ARBA00022598"/>
    </source>
</evidence>
<dbReference type="EMBL" id="JAVDPW010000005">
    <property type="protein sequence ID" value="MDR6290529.1"/>
    <property type="molecule type" value="Genomic_DNA"/>
</dbReference>
<dbReference type="PANTHER" id="PTHR11777">
    <property type="entry name" value="ALANYL-TRNA SYNTHETASE"/>
    <property type="match status" value="1"/>
</dbReference>
<dbReference type="InterPro" id="IPR018162">
    <property type="entry name" value="Ala-tRNA-ligase_IIc_anticod-bd"/>
</dbReference>
<keyword evidence="8" id="KW-0694">RNA-binding</keyword>
<dbReference type="RefSeq" id="WP_309795000.1">
    <property type="nucleotide sequence ID" value="NZ_JAVDPW010000005.1"/>
</dbReference>
<keyword evidence="7" id="KW-0067">ATP-binding</keyword>
<evidence type="ECO:0000256" key="9">
    <source>
        <dbReference type="ARBA" id="ARBA00022917"/>
    </source>
</evidence>
<keyword evidence="5" id="KW-0436">Ligase</keyword>
<keyword evidence="4" id="KW-0820">tRNA-binding</keyword>
<name>A0ABU1JPI6_9PROT</name>
<dbReference type="Proteomes" id="UP001262410">
    <property type="component" value="Unassembled WGS sequence"/>
</dbReference>
<feature type="domain" description="Alanyl-transfer RNA synthetases family profile" evidence="12">
    <location>
        <begin position="9"/>
        <end position="213"/>
    </location>
</feature>
<dbReference type="SUPFAM" id="SSF55681">
    <property type="entry name" value="Class II aaRS and biotin synthetases"/>
    <property type="match status" value="1"/>
</dbReference>
<proteinExistence type="inferred from homology"/>
<dbReference type="SUPFAM" id="SSF101353">
    <property type="entry name" value="Putative anticodon-binding domain of alanyl-tRNA synthetase (AlaRS)"/>
    <property type="match status" value="1"/>
</dbReference>
<evidence type="ECO:0000256" key="7">
    <source>
        <dbReference type="ARBA" id="ARBA00022840"/>
    </source>
</evidence>
<keyword evidence="9" id="KW-0648">Protein biosynthesis</keyword>
<gene>
    <name evidence="13" type="ORF">E9232_003055</name>
</gene>
<evidence type="ECO:0000256" key="8">
    <source>
        <dbReference type="ARBA" id="ARBA00022884"/>
    </source>
</evidence>
<evidence type="ECO:0000256" key="3">
    <source>
        <dbReference type="ARBA" id="ARBA00017959"/>
    </source>
</evidence>
<dbReference type="PROSITE" id="PS50860">
    <property type="entry name" value="AA_TRNA_LIGASE_II_ALA"/>
    <property type="match status" value="1"/>
</dbReference>
<evidence type="ECO:0000259" key="12">
    <source>
        <dbReference type="PROSITE" id="PS50860"/>
    </source>
</evidence>
<dbReference type="Gene3D" id="3.30.930.10">
    <property type="entry name" value="Bira Bifunctional Protein, Domain 2"/>
    <property type="match status" value="1"/>
</dbReference>
<keyword evidence="10" id="KW-0030">Aminoacyl-tRNA synthetase</keyword>
<dbReference type="Pfam" id="PF01411">
    <property type="entry name" value="tRNA-synt_2c"/>
    <property type="match status" value="1"/>
</dbReference>
<comment type="similarity">
    <text evidence="1">Belongs to the class-II aminoacyl-tRNA synthetase family.</text>
</comment>
<reference evidence="13 14" key="1">
    <citation type="submission" date="2023-07" db="EMBL/GenBank/DDBJ databases">
        <title>Sorghum-associated microbial communities from plants grown in Nebraska, USA.</title>
        <authorList>
            <person name="Schachtman D."/>
        </authorList>
    </citation>
    <scope>NUCLEOTIDE SEQUENCE [LARGE SCALE GENOMIC DNA]</scope>
    <source>
        <strain evidence="13 14">584</strain>
    </source>
</reference>
<protein>
    <recommendedName>
        <fullName evidence="3">Alanine--tRNA ligase</fullName>
        <ecNumber evidence="2">6.1.1.7</ecNumber>
    </recommendedName>
    <alternativeName>
        <fullName evidence="11">Alanyl-tRNA synthetase</fullName>
    </alternativeName>
</protein>
<dbReference type="InterPro" id="IPR050058">
    <property type="entry name" value="Ala-tRNA_ligase"/>
</dbReference>
<keyword evidence="14" id="KW-1185">Reference proteome</keyword>
<evidence type="ECO:0000256" key="1">
    <source>
        <dbReference type="ARBA" id="ARBA00008226"/>
    </source>
</evidence>
<evidence type="ECO:0000313" key="14">
    <source>
        <dbReference type="Proteomes" id="UP001262410"/>
    </source>
</evidence>
<dbReference type="PANTHER" id="PTHR11777:SF9">
    <property type="entry name" value="ALANINE--TRNA LIGASE, CYTOPLASMIC"/>
    <property type="match status" value="1"/>
</dbReference>
<evidence type="ECO:0000256" key="11">
    <source>
        <dbReference type="ARBA" id="ARBA00032577"/>
    </source>
</evidence>
<evidence type="ECO:0000256" key="2">
    <source>
        <dbReference type="ARBA" id="ARBA00013168"/>
    </source>
</evidence>
<evidence type="ECO:0000256" key="4">
    <source>
        <dbReference type="ARBA" id="ARBA00022555"/>
    </source>
</evidence>